<protein>
    <submittedName>
        <fullName evidence="2">Uncharacterized protein</fullName>
    </submittedName>
</protein>
<gene>
    <name evidence="2" type="ORF">CGL2_11389053a</name>
</gene>
<feature type="coiled-coil region" evidence="1">
    <location>
        <begin position="52"/>
        <end position="80"/>
    </location>
</feature>
<reference evidence="2" key="2">
    <citation type="journal article" date="2008" name="PLoS Biol.">
        <title>Population genomic analysis of strain variation in Leptospirillum group II bacteria involved in acid mine drainage formation.</title>
        <authorList>
            <person name="Simmons S.L."/>
            <person name="Dibartolo G."/>
            <person name="Denef V.J."/>
            <person name="Goltsman D.S."/>
            <person name="Thelen M.P."/>
            <person name="Banfield J.F."/>
        </authorList>
    </citation>
    <scope>NUCLEOTIDE SEQUENCE [LARGE SCALE GENOMIC DNA]</scope>
</reference>
<evidence type="ECO:0000256" key="1">
    <source>
        <dbReference type="SAM" id="Coils"/>
    </source>
</evidence>
<proteinExistence type="predicted"/>
<reference evidence="2" key="1">
    <citation type="journal article" date="2004" name="Nature">
        <title>Community structure and metabolism through reconstruction of microbial genomes from the environment.</title>
        <authorList>
            <person name="Tyson G.W."/>
            <person name="Chapman J."/>
            <person name="Hugenholtz P."/>
            <person name="Allen E.E."/>
            <person name="Ram R.J."/>
            <person name="Richardson P.M."/>
            <person name="Solovyev V.V."/>
            <person name="Rubin E.M."/>
            <person name="Rokhsar D.S."/>
            <person name="Banfield J.F."/>
        </authorList>
    </citation>
    <scope>NUCLEOTIDE SEQUENCE [LARGE SCALE GENOMIC DNA]</scope>
</reference>
<organism evidence="2">
    <name type="scientific">Leptospirillum sp. Group II '5-way CG'</name>
    <dbReference type="NCBI Taxonomy" id="419541"/>
    <lineage>
        <taxon>Bacteria</taxon>
        <taxon>Pseudomonadati</taxon>
        <taxon>Nitrospirota</taxon>
        <taxon>Nitrospiria</taxon>
        <taxon>Nitrospirales</taxon>
        <taxon>Nitrospiraceae</taxon>
        <taxon>Leptospirillum</taxon>
    </lineage>
</organism>
<dbReference type="EMBL" id="DS995259">
    <property type="protein sequence ID" value="EDZ39897.1"/>
    <property type="molecule type" value="Genomic_DNA"/>
</dbReference>
<evidence type="ECO:0000313" key="2">
    <source>
        <dbReference type="EMBL" id="EDZ39897.1"/>
    </source>
</evidence>
<name>B6AN40_9BACT</name>
<dbReference type="AlphaFoldDB" id="B6AN40"/>
<accession>B6AN40</accession>
<keyword evidence="1" id="KW-0175">Coiled coil</keyword>
<sequence length="674" mass="74632">MSQDNDNTIPGQEEASIDLLRDAIEKLSELKKDPVVYDLQKRFVSKRFGVGLKALDDSVKKLQEERKEREDRLREEQQEEYERSVLPCSLETPVPEGASVIDMKDILKDVSKSSGPKTYDGPVIEVSPFLARVSGQAWDVLQGANAQSPEFFRFGNELVRVGHDKHGVHLKPQNVDRLRHALGRLATWVKTDGDGNQKAVLPQEVFLRDMLVDPKPPLPEIEQVASVPVLTAQGKILSRNGYDPESRILLDTVIEIGTLPMHPTGGEIRKASDLIREPLADFPFEKEADLTNAVALFLLGFVRHAIDGPTPNHMIDAPVPGTGKTLLAETLLSPAHGANKGIVTAAHDDDEWRKRLTAQLQEGRPVINIDNIKRPLDSGTLAAALTATVWEDRRLGSTEMVRVPVRCTWVTTGNNVALSTELARRTVRIRMDPKVETPEDRSGFKHPDLLKWVQEHRADLVQAALTLISAWIAKGWPKPSVSPLGSFEAWTHVIGGILEVGGFPDFLGNRKALYSEADFEGQSWRAFVSAWWEKFGNNPVKVSDLYEIAHGIEGLPLGTGNDQARRTALGKRLSAQRDRIILGKRIVNSGTGHGGASLWKLFSPREDLTSPLSPTSPDQERERTRDGEVLVRYCDPTTTTSPQENGFDYDFGDDGGVGEVKNHLLEPVSVPFNL</sequence>